<gene>
    <name evidence="1" type="ORF">GV832_00670</name>
</gene>
<evidence type="ECO:0000313" key="1">
    <source>
        <dbReference type="EMBL" id="NBZ86081.1"/>
    </source>
</evidence>
<organism evidence="1 2">
    <name type="scientific">Stagnihabitans tardus</name>
    <dbReference type="NCBI Taxonomy" id="2699202"/>
    <lineage>
        <taxon>Bacteria</taxon>
        <taxon>Pseudomonadati</taxon>
        <taxon>Pseudomonadota</taxon>
        <taxon>Alphaproteobacteria</taxon>
        <taxon>Rhodobacterales</taxon>
        <taxon>Paracoccaceae</taxon>
        <taxon>Stagnihabitans</taxon>
    </lineage>
</organism>
<dbReference type="Proteomes" id="UP001193501">
    <property type="component" value="Unassembled WGS sequence"/>
</dbReference>
<accession>A0AAE4Y793</accession>
<sequence length="145" mass="15530">MKSAALLILTILAGLQIYIRLAVADPAEWHIDLATARPESLIPNPSPEITVQVDGAFVDLTPADPQATLARLAEIAAATPRTTVFAGSVAEGHVTWVTRSLLWGFPDYTTAQITPQGLTIYARLRFGRGDLGVNGARLKGWLGQL</sequence>
<reference evidence="1" key="1">
    <citation type="submission" date="2020-01" db="EMBL/GenBank/DDBJ databases">
        <authorList>
            <person name="Chen W.-M."/>
        </authorList>
    </citation>
    <scope>NUCLEOTIDE SEQUENCE</scope>
    <source>
        <strain evidence="1">CYK-10</strain>
    </source>
</reference>
<dbReference type="RefSeq" id="WP_168772883.1">
    <property type="nucleotide sequence ID" value="NZ_JAABNR010000001.1"/>
</dbReference>
<comment type="caution">
    <text evidence="1">The sequence shown here is derived from an EMBL/GenBank/DDBJ whole genome shotgun (WGS) entry which is preliminary data.</text>
</comment>
<protein>
    <submittedName>
        <fullName evidence="1">DUF1499 domain-containing protein</fullName>
    </submittedName>
</protein>
<dbReference type="InterPro" id="IPR010865">
    <property type="entry name" value="DUF1499"/>
</dbReference>
<name>A0AAE4Y793_9RHOB</name>
<proteinExistence type="predicted"/>
<dbReference type="EMBL" id="JAABNR010000001">
    <property type="protein sequence ID" value="NBZ86081.1"/>
    <property type="molecule type" value="Genomic_DNA"/>
</dbReference>
<dbReference type="Pfam" id="PF07386">
    <property type="entry name" value="DUF1499"/>
    <property type="match status" value="1"/>
</dbReference>
<dbReference type="AlphaFoldDB" id="A0AAE4Y793"/>
<evidence type="ECO:0000313" key="2">
    <source>
        <dbReference type="Proteomes" id="UP001193501"/>
    </source>
</evidence>
<keyword evidence="2" id="KW-1185">Reference proteome</keyword>